<dbReference type="InterPro" id="IPR003653">
    <property type="entry name" value="Peptidase_C48_C"/>
</dbReference>
<evidence type="ECO:0000256" key="6">
    <source>
        <dbReference type="SAM" id="SignalP"/>
    </source>
</evidence>
<keyword evidence="2" id="KW-0645">Protease</keyword>
<dbReference type="OrthoDB" id="5065855at2759"/>
<feature type="signal peptide" evidence="6">
    <location>
        <begin position="1"/>
        <end position="22"/>
    </location>
</feature>
<dbReference type="Gene3D" id="3.40.395.10">
    <property type="entry name" value="Adenoviral Proteinase, Chain A"/>
    <property type="match status" value="1"/>
</dbReference>
<protein>
    <recommendedName>
        <fullName evidence="7">Ubiquitin-like protease family profile domain-containing protein</fullName>
    </recommendedName>
</protein>
<dbReference type="Proteomes" id="UP000544331">
    <property type="component" value="Unassembled WGS sequence"/>
</dbReference>
<comment type="caution">
    <text evidence="8">The sequence shown here is derived from an EMBL/GenBank/DDBJ whole genome shotgun (WGS) entry which is preliminary data.</text>
</comment>
<sequence length="691" mass="77909">MSICYSAVLILVVLLKPPDAKTEINLSPLPHVLSQCLLLRLQQAPLRLHHRSKHSANIGLNIDFNFDPNAGSNTSSHLTWPSASMSSQKQGLVQTVPDWYTVPKTNEDRVAVDHVKFMNKYWPNGQAGWVKQPFIKTFLPSKRIINQLHSITVLCLNFGINLQKLYEPGGYISEAVKTGGSLTQTNCRQVLEGIKNDRRFQRSVDRSILRGKEGGRFDKDICGVDPEEAAKAEPSDDLPTIDNMAAEVKFKRPLENALVPMSNKLRRSKRTMPAQDSSAAELVDLLQEGSDHDSQLAASSLHPIEDEDRAKQKLSDPTAWLCDESIDRSVRQILLSQNKSKFSSRHPLWLDVQGVNDEGKTLHGNFPKASSIVFVPVKTALPFEHWSLVVIYQENGRCVKAEHYDSLADAYRTQSIEKALKEVLGDTKLLLIDDFTQRDEYNCGVFVISAIEHLVMGKQIPQDLDLAKERQKWRDRLPPSPYLNRKTSSSHKLSTLEPPDHQSLVSGAHSLAPASSSDNSPLIKDEILERIQQVKESIQGKKNARSKMQNRETFRTELGSKMADLRGLVEGGDFWTSEEEREQFLDALEVVCKLKERFEPQVFRGESKTQVDQDIKDLKVQMNDLHQERVAMIEKNVQEAEAKARELELVLQWAKKAQEEDTTEREEAQHDADYGAAQLEKAGKDDSSNAE</sequence>
<feature type="domain" description="Ubiquitin-like protease family profile" evidence="7">
    <location>
        <begin position="294"/>
        <end position="454"/>
    </location>
</feature>
<evidence type="ECO:0000256" key="4">
    <source>
        <dbReference type="SAM" id="Coils"/>
    </source>
</evidence>
<dbReference type="GO" id="GO:0006508">
    <property type="term" value="P:proteolysis"/>
    <property type="evidence" value="ECO:0007669"/>
    <property type="project" value="UniProtKB-KW"/>
</dbReference>
<evidence type="ECO:0000313" key="9">
    <source>
        <dbReference type="Proteomes" id="UP000544331"/>
    </source>
</evidence>
<evidence type="ECO:0000256" key="5">
    <source>
        <dbReference type="SAM" id="MobiDB-lite"/>
    </source>
</evidence>
<keyword evidence="4" id="KW-0175">Coiled coil</keyword>
<evidence type="ECO:0000256" key="1">
    <source>
        <dbReference type="ARBA" id="ARBA00005234"/>
    </source>
</evidence>
<accession>A0A8H6D5S9</accession>
<feature type="coiled-coil region" evidence="4">
    <location>
        <begin position="524"/>
        <end position="551"/>
    </location>
</feature>
<dbReference type="EMBL" id="JAAOAN010000509">
    <property type="protein sequence ID" value="KAF5704654.1"/>
    <property type="molecule type" value="Genomic_DNA"/>
</dbReference>
<feature type="chain" id="PRO_5034970476" description="Ubiquitin-like protease family profile domain-containing protein" evidence="6">
    <location>
        <begin position="23"/>
        <end position="691"/>
    </location>
</feature>
<dbReference type="SUPFAM" id="SSF54001">
    <property type="entry name" value="Cysteine proteinases"/>
    <property type="match status" value="1"/>
</dbReference>
<dbReference type="GO" id="GO:0008234">
    <property type="term" value="F:cysteine-type peptidase activity"/>
    <property type="evidence" value="ECO:0007669"/>
    <property type="project" value="InterPro"/>
</dbReference>
<proteinExistence type="inferred from homology"/>
<organism evidence="8 9">
    <name type="scientific">Fusarium mundagurra</name>
    <dbReference type="NCBI Taxonomy" id="1567541"/>
    <lineage>
        <taxon>Eukaryota</taxon>
        <taxon>Fungi</taxon>
        <taxon>Dikarya</taxon>
        <taxon>Ascomycota</taxon>
        <taxon>Pezizomycotina</taxon>
        <taxon>Sordariomycetes</taxon>
        <taxon>Hypocreomycetidae</taxon>
        <taxon>Hypocreales</taxon>
        <taxon>Nectriaceae</taxon>
        <taxon>Fusarium</taxon>
        <taxon>Fusarium fujikuroi species complex</taxon>
    </lineage>
</organism>
<evidence type="ECO:0000313" key="8">
    <source>
        <dbReference type="EMBL" id="KAF5704654.1"/>
    </source>
</evidence>
<gene>
    <name evidence="8" type="ORF">FMUND_12382</name>
</gene>
<evidence type="ECO:0000256" key="2">
    <source>
        <dbReference type="ARBA" id="ARBA00022670"/>
    </source>
</evidence>
<keyword evidence="6" id="KW-0732">Signal</keyword>
<dbReference type="PROSITE" id="PS50600">
    <property type="entry name" value="ULP_PROTEASE"/>
    <property type="match status" value="1"/>
</dbReference>
<dbReference type="GO" id="GO:0019783">
    <property type="term" value="F:ubiquitin-like protein peptidase activity"/>
    <property type="evidence" value="ECO:0007669"/>
    <property type="project" value="UniProtKB-ARBA"/>
</dbReference>
<feature type="compositionally biased region" description="Basic and acidic residues" evidence="5">
    <location>
        <begin position="681"/>
        <end position="691"/>
    </location>
</feature>
<keyword evidence="3" id="KW-0378">Hydrolase</keyword>
<dbReference type="InterPro" id="IPR038765">
    <property type="entry name" value="Papain-like_cys_pep_sf"/>
</dbReference>
<feature type="region of interest" description="Disordered" evidence="5">
    <location>
        <begin position="294"/>
        <end position="313"/>
    </location>
</feature>
<feature type="region of interest" description="Disordered" evidence="5">
    <location>
        <begin position="475"/>
        <end position="520"/>
    </location>
</feature>
<keyword evidence="9" id="KW-1185">Reference proteome</keyword>
<name>A0A8H6D5S9_9HYPO</name>
<evidence type="ECO:0000259" key="7">
    <source>
        <dbReference type="PROSITE" id="PS50600"/>
    </source>
</evidence>
<dbReference type="Pfam" id="PF02902">
    <property type="entry name" value="Peptidase_C48"/>
    <property type="match status" value="1"/>
</dbReference>
<feature type="region of interest" description="Disordered" evidence="5">
    <location>
        <begin position="656"/>
        <end position="691"/>
    </location>
</feature>
<evidence type="ECO:0000256" key="3">
    <source>
        <dbReference type="ARBA" id="ARBA00022801"/>
    </source>
</evidence>
<comment type="similarity">
    <text evidence="1">Belongs to the peptidase C48 family.</text>
</comment>
<dbReference type="AlphaFoldDB" id="A0A8H6D5S9"/>
<reference evidence="8 9" key="1">
    <citation type="submission" date="2020-05" db="EMBL/GenBank/DDBJ databases">
        <title>Identification and distribution of gene clusters putatively required for synthesis of sphingolipid metabolism inhibitors in phylogenetically diverse species of the filamentous fungus Fusarium.</title>
        <authorList>
            <person name="Kim H.-S."/>
            <person name="Busman M."/>
            <person name="Brown D.W."/>
            <person name="Divon H."/>
            <person name="Uhlig S."/>
            <person name="Proctor R.H."/>
        </authorList>
    </citation>
    <scope>NUCLEOTIDE SEQUENCE [LARGE SCALE GENOMIC DNA]</scope>
    <source>
        <strain evidence="8 9">NRRL 66235</strain>
    </source>
</reference>